<dbReference type="InterPro" id="IPR004963">
    <property type="entry name" value="PAE/NOTUM"/>
</dbReference>
<accession>A0A7E6EJN9</accession>
<protein>
    <submittedName>
        <fullName evidence="4">Palmitoleoyl-protein carboxylesterase notum1-like</fullName>
    </submittedName>
</protein>
<name>A0A7E6EJN9_9MOLL</name>
<dbReference type="PANTHER" id="PTHR21562:SF122">
    <property type="entry name" value="PALMITOLEOYL-PROTEIN CARBOXYLESTERASE NOTUM"/>
    <property type="match status" value="1"/>
</dbReference>
<keyword evidence="3" id="KW-1185">Reference proteome</keyword>
<organism evidence="3 4">
    <name type="scientific">Octopus sinensis</name>
    <name type="common">East Asian common octopus</name>
    <dbReference type="NCBI Taxonomy" id="2607531"/>
    <lineage>
        <taxon>Eukaryota</taxon>
        <taxon>Metazoa</taxon>
        <taxon>Spiralia</taxon>
        <taxon>Lophotrochozoa</taxon>
        <taxon>Mollusca</taxon>
        <taxon>Cephalopoda</taxon>
        <taxon>Coleoidea</taxon>
        <taxon>Octopodiformes</taxon>
        <taxon>Octopoda</taxon>
        <taxon>Incirrata</taxon>
        <taxon>Octopodidae</taxon>
        <taxon>Octopus</taxon>
    </lineage>
</organism>
<evidence type="ECO:0000256" key="2">
    <source>
        <dbReference type="SAM" id="MobiDB-lite"/>
    </source>
</evidence>
<feature type="region of interest" description="Disordered" evidence="2">
    <location>
        <begin position="57"/>
        <end position="100"/>
    </location>
</feature>
<dbReference type="Pfam" id="PF03283">
    <property type="entry name" value="PAE"/>
    <property type="match status" value="1"/>
</dbReference>
<dbReference type="RefSeq" id="XP_036355509.1">
    <property type="nucleotide sequence ID" value="XM_036499616.1"/>
</dbReference>
<feature type="region of interest" description="Disordered" evidence="2">
    <location>
        <begin position="474"/>
        <end position="502"/>
    </location>
</feature>
<dbReference type="GO" id="GO:0016787">
    <property type="term" value="F:hydrolase activity"/>
    <property type="evidence" value="ECO:0007669"/>
    <property type="project" value="InterPro"/>
</dbReference>
<dbReference type="AlphaFoldDB" id="A0A7E6EJN9"/>
<evidence type="ECO:0000313" key="4">
    <source>
        <dbReference type="RefSeq" id="XP_036355509.1"/>
    </source>
</evidence>
<dbReference type="KEGG" id="osn:115230330"/>
<evidence type="ECO:0000256" key="1">
    <source>
        <dbReference type="ARBA" id="ARBA00010213"/>
    </source>
</evidence>
<dbReference type="Proteomes" id="UP000515154">
    <property type="component" value="Unplaced"/>
</dbReference>
<reference evidence="4" key="1">
    <citation type="submission" date="2025-08" db="UniProtKB">
        <authorList>
            <consortium name="RefSeq"/>
        </authorList>
    </citation>
    <scope>IDENTIFICATION</scope>
</reference>
<feature type="compositionally biased region" description="Gly residues" evidence="2">
    <location>
        <begin position="81"/>
        <end position="100"/>
    </location>
</feature>
<evidence type="ECO:0000313" key="3">
    <source>
        <dbReference type="Proteomes" id="UP000515154"/>
    </source>
</evidence>
<comment type="similarity">
    <text evidence="1">Belongs to the pectinacetylesterase family. Notum subfamily.</text>
</comment>
<dbReference type="PANTHER" id="PTHR21562">
    <property type="entry name" value="NOTUM-RELATED"/>
    <property type="match status" value="1"/>
</dbReference>
<sequence>MKVSFSIGRCYRCAAPGGPGVSGSSGVGISPGGPYLLCVVTAVVLCLLVTIVTSTGDTGQQRTRSNGGGRGSNTGNESKNSGGGGGGGGGRGGRGGGGGGGGGGGNDIMLDLDKLAELGDKDKLLSMLKEIANSIHKCGVREVPALRRNFITNRTVTCNDGSPAGYYLRRSFGSFKWIIFLEDGWYCFDKHSCQSRWVTMKPYMSSKHWPEVKKGSGITSWDPEENPYYYHANMVYIPYCSSDSWTGTYKATSKEDFSFMGSLIIEEVLKDLLAHGLAKGKKLILAGSSAGGTGVLLNLDRVADNLADWVPGIEVRGVSDSGWFLDNKQYKPAPCMNAHSCAPIDGIKRGVDLWNGRLPRRCADRYAESEKWRCYFGYRLYPTLKTPVYIVQFMFDVAQLTADNVGPPVHKEQWQYIHQLGLDIKESLKNVSAVFAPACMSHIMLMKRDWNQVTVGQVTLPQSIYCWESSSTSQRKGYKCRGGSGKRRHRRKQMTTSQPSSV</sequence>
<proteinExistence type="inferred from homology"/>
<feature type="non-terminal residue" evidence="4">
    <location>
        <position position="502"/>
    </location>
</feature>
<gene>
    <name evidence="4" type="primary">LOC115230330</name>
</gene>
<feature type="compositionally biased region" description="Basic residues" evidence="2">
    <location>
        <begin position="476"/>
        <end position="493"/>
    </location>
</feature>